<comment type="caution">
    <text evidence="4">The sequence shown here is derived from an EMBL/GenBank/DDBJ whole genome shotgun (WGS) entry which is preliminary data.</text>
</comment>
<protein>
    <submittedName>
        <fullName evidence="4">GAG-pre-integrase domain</fullName>
    </submittedName>
</protein>
<proteinExistence type="predicted"/>
<evidence type="ECO:0000313" key="5">
    <source>
        <dbReference type="Proteomes" id="UP001458880"/>
    </source>
</evidence>
<feature type="region of interest" description="Disordered" evidence="1">
    <location>
        <begin position="320"/>
        <end position="342"/>
    </location>
</feature>
<dbReference type="Pfam" id="PF13976">
    <property type="entry name" value="gag_pre-integrs"/>
    <property type="match status" value="1"/>
</dbReference>
<dbReference type="Pfam" id="PF22936">
    <property type="entry name" value="Pol_BBD"/>
    <property type="match status" value="1"/>
</dbReference>
<dbReference type="Proteomes" id="UP001458880">
    <property type="component" value="Unassembled WGS sequence"/>
</dbReference>
<sequence>MAEKEKFGVRLQSLSLTEYIDGTSEEPDKTTKLTEWVKWKKEMSRTAVILLGSVEQSLHVNLINCTTPKEMWEKLSKLYGDTSEDAKQLAWQQYYEFHIKDGQSITTQIEIVKFADNKVLPTAGIGTVEIQVVLNGKVFERRLSKVLYVPGLKRNLFSVGAATEKNLSLHCFKDHCEVTDKEGILSAVDVRNGKLFHMNFLVKTVECNVATSHSLKLWHERFSHISVQRIKNTSRVSAVRGLEINDTTNFLCESCIMANQTCKPHFPSKQEKVFKPGEMIHSDVKLLTAVTPTTYEKAVSCPEARKWQAAMKEKMDALQENNTWTTEGEDGRSAGKQYLDYT</sequence>
<evidence type="ECO:0000259" key="2">
    <source>
        <dbReference type="Pfam" id="PF13976"/>
    </source>
</evidence>
<dbReference type="InterPro" id="IPR054722">
    <property type="entry name" value="PolX-like_BBD"/>
</dbReference>
<reference evidence="4 5" key="1">
    <citation type="journal article" date="2024" name="BMC Genomics">
        <title>De novo assembly and annotation of Popillia japonica's genome with initial clues to its potential as an invasive pest.</title>
        <authorList>
            <person name="Cucini C."/>
            <person name="Boschi S."/>
            <person name="Funari R."/>
            <person name="Cardaioli E."/>
            <person name="Iannotti N."/>
            <person name="Marturano G."/>
            <person name="Paoli F."/>
            <person name="Bruttini M."/>
            <person name="Carapelli A."/>
            <person name="Frati F."/>
            <person name="Nardi F."/>
        </authorList>
    </citation>
    <scope>NUCLEOTIDE SEQUENCE [LARGE SCALE GENOMIC DNA]</scope>
    <source>
        <strain evidence="4">DMR45628</strain>
    </source>
</reference>
<feature type="domain" description="Retrovirus-related Pol polyprotein from transposon TNT 1-94-like beta-barrel" evidence="3">
    <location>
        <begin position="109"/>
        <end position="166"/>
    </location>
</feature>
<dbReference type="InterPro" id="IPR025724">
    <property type="entry name" value="GAG-pre-integrase_dom"/>
</dbReference>
<evidence type="ECO:0000259" key="3">
    <source>
        <dbReference type="Pfam" id="PF22936"/>
    </source>
</evidence>
<name>A0AAW1K3V2_POPJA</name>
<dbReference type="AlphaFoldDB" id="A0AAW1K3V2"/>
<organism evidence="4 5">
    <name type="scientific">Popillia japonica</name>
    <name type="common">Japanese beetle</name>
    <dbReference type="NCBI Taxonomy" id="7064"/>
    <lineage>
        <taxon>Eukaryota</taxon>
        <taxon>Metazoa</taxon>
        <taxon>Ecdysozoa</taxon>
        <taxon>Arthropoda</taxon>
        <taxon>Hexapoda</taxon>
        <taxon>Insecta</taxon>
        <taxon>Pterygota</taxon>
        <taxon>Neoptera</taxon>
        <taxon>Endopterygota</taxon>
        <taxon>Coleoptera</taxon>
        <taxon>Polyphaga</taxon>
        <taxon>Scarabaeiformia</taxon>
        <taxon>Scarabaeidae</taxon>
        <taxon>Rutelinae</taxon>
        <taxon>Popillia</taxon>
    </lineage>
</organism>
<feature type="domain" description="GAG-pre-integrase" evidence="2">
    <location>
        <begin position="195"/>
        <end position="260"/>
    </location>
</feature>
<dbReference type="EMBL" id="JASPKY010000269">
    <property type="protein sequence ID" value="KAK9712021.1"/>
    <property type="molecule type" value="Genomic_DNA"/>
</dbReference>
<evidence type="ECO:0000256" key="1">
    <source>
        <dbReference type="SAM" id="MobiDB-lite"/>
    </source>
</evidence>
<keyword evidence="5" id="KW-1185">Reference proteome</keyword>
<gene>
    <name evidence="4" type="ORF">QE152_g25090</name>
</gene>
<evidence type="ECO:0000313" key="4">
    <source>
        <dbReference type="EMBL" id="KAK9712021.1"/>
    </source>
</evidence>
<accession>A0AAW1K3V2</accession>